<gene>
    <name evidence="5" type="ORF">WJX73_004396</name>
</gene>
<sequence length="162" mass="18198">MRKVALQPERLTPEAFKPFGQVIEAIDDGKPFDSEDAQLNLSQGTPRLYIMQLPPRGMAFDRITYHANVTQCLAGLDQGNWFLVVAAPSHAVDRYPKQEDLHAFSIPQGVFVKLHQGTWHAGPLFASQRPCNFANLELADTNVVDHNTHVYAKDDLQFEVNL</sequence>
<comment type="caution">
    <text evidence="5">The sequence shown here is derived from an EMBL/GenBank/DDBJ whole genome shotgun (WGS) entry which is preliminary data.</text>
</comment>
<dbReference type="SUPFAM" id="SSF51182">
    <property type="entry name" value="RmlC-like cupins"/>
    <property type="match status" value="1"/>
</dbReference>
<keyword evidence="6" id="KW-1185">Reference proteome</keyword>
<protein>
    <recommendedName>
        <fullName evidence="7">Ureidoglycolate hydrolase</fullName>
    </recommendedName>
</protein>
<dbReference type="PANTHER" id="PTHR35721:SF1">
    <property type="entry name" value="UREIDOGLYCOLATE HYDROLASE"/>
    <property type="match status" value="1"/>
</dbReference>
<evidence type="ECO:0000256" key="1">
    <source>
        <dbReference type="ARBA" id="ARBA00011738"/>
    </source>
</evidence>
<evidence type="ECO:0000256" key="4">
    <source>
        <dbReference type="ARBA" id="ARBA00047684"/>
    </source>
</evidence>
<evidence type="ECO:0000313" key="5">
    <source>
        <dbReference type="EMBL" id="KAK9793175.1"/>
    </source>
</evidence>
<comment type="subunit">
    <text evidence="1">Homodimer.</text>
</comment>
<evidence type="ECO:0000313" key="6">
    <source>
        <dbReference type="Proteomes" id="UP001465755"/>
    </source>
</evidence>
<dbReference type="Gene3D" id="2.60.120.480">
    <property type="entry name" value="Ureidoglycolate hydrolase"/>
    <property type="match status" value="1"/>
</dbReference>
<dbReference type="InterPro" id="IPR007247">
    <property type="entry name" value="Ureidogly_lyase"/>
</dbReference>
<dbReference type="PANTHER" id="PTHR35721">
    <property type="entry name" value="UREIDOGLYCOLATE HYDROLASE"/>
    <property type="match status" value="1"/>
</dbReference>
<evidence type="ECO:0008006" key="7">
    <source>
        <dbReference type="Google" id="ProtNLM"/>
    </source>
</evidence>
<dbReference type="InterPro" id="IPR024060">
    <property type="entry name" value="Ureidoglycolate_lyase_dom_sf"/>
</dbReference>
<dbReference type="Proteomes" id="UP001465755">
    <property type="component" value="Unassembled WGS sequence"/>
</dbReference>
<name>A0AAW1NTL2_9CHLO</name>
<dbReference type="InterPro" id="IPR011051">
    <property type="entry name" value="RmlC_Cupin_sf"/>
</dbReference>
<dbReference type="GO" id="GO:0000256">
    <property type="term" value="P:allantoin catabolic process"/>
    <property type="evidence" value="ECO:0007669"/>
    <property type="project" value="InterPro"/>
</dbReference>
<dbReference type="GO" id="GO:0006144">
    <property type="term" value="P:purine nucleobase metabolic process"/>
    <property type="evidence" value="ECO:0007669"/>
    <property type="project" value="UniProtKB-KW"/>
</dbReference>
<organism evidence="5 6">
    <name type="scientific">Symbiochloris irregularis</name>
    <dbReference type="NCBI Taxonomy" id="706552"/>
    <lineage>
        <taxon>Eukaryota</taxon>
        <taxon>Viridiplantae</taxon>
        <taxon>Chlorophyta</taxon>
        <taxon>core chlorophytes</taxon>
        <taxon>Trebouxiophyceae</taxon>
        <taxon>Trebouxiales</taxon>
        <taxon>Trebouxiaceae</taxon>
        <taxon>Symbiochloris</taxon>
    </lineage>
</organism>
<comment type="catalytic activity">
    <reaction evidence="4">
        <text>(S)-ureidoglycolate = urea + glyoxylate</text>
        <dbReference type="Rhea" id="RHEA:11304"/>
        <dbReference type="ChEBI" id="CHEBI:16199"/>
        <dbReference type="ChEBI" id="CHEBI:36655"/>
        <dbReference type="ChEBI" id="CHEBI:57296"/>
        <dbReference type="EC" id="4.3.2.3"/>
    </reaction>
</comment>
<proteinExistence type="predicted"/>
<evidence type="ECO:0000256" key="3">
    <source>
        <dbReference type="ARBA" id="ARBA00023239"/>
    </source>
</evidence>
<accession>A0AAW1NTL2</accession>
<dbReference type="GO" id="GO:0050385">
    <property type="term" value="F:ureidoglycolate lyase activity"/>
    <property type="evidence" value="ECO:0007669"/>
    <property type="project" value="UniProtKB-EC"/>
</dbReference>
<dbReference type="GO" id="GO:0004848">
    <property type="term" value="F:ureidoglycolate hydrolase activity"/>
    <property type="evidence" value="ECO:0007669"/>
    <property type="project" value="InterPro"/>
</dbReference>
<dbReference type="EMBL" id="JALJOQ010000154">
    <property type="protein sequence ID" value="KAK9793175.1"/>
    <property type="molecule type" value="Genomic_DNA"/>
</dbReference>
<keyword evidence="2" id="KW-0659">Purine metabolism</keyword>
<evidence type="ECO:0000256" key="2">
    <source>
        <dbReference type="ARBA" id="ARBA00022631"/>
    </source>
</evidence>
<keyword evidence="3" id="KW-0456">Lyase</keyword>
<dbReference type="Pfam" id="PF04115">
    <property type="entry name" value="Ureidogly_lyase"/>
    <property type="match status" value="1"/>
</dbReference>
<reference evidence="5 6" key="1">
    <citation type="journal article" date="2024" name="Nat. Commun.">
        <title>Phylogenomics reveals the evolutionary origins of lichenization in chlorophyte algae.</title>
        <authorList>
            <person name="Puginier C."/>
            <person name="Libourel C."/>
            <person name="Otte J."/>
            <person name="Skaloud P."/>
            <person name="Haon M."/>
            <person name="Grisel S."/>
            <person name="Petersen M."/>
            <person name="Berrin J.G."/>
            <person name="Delaux P.M."/>
            <person name="Dal Grande F."/>
            <person name="Keller J."/>
        </authorList>
    </citation>
    <scope>NUCLEOTIDE SEQUENCE [LARGE SCALE GENOMIC DNA]</scope>
    <source>
        <strain evidence="5 6">SAG 2036</strain>
    </source>
</reference>
<dbReference type="AlphaFoldDB" id="A0AAW1NTL2"/>